<accession>A0A0F9K2D1</accession>
<gene>
    <name evidence="1" type="ORF">LCGC14_1755030</name>
</gene>
<dbReference type="EMBL" id="LAZR01016242">
    <property type="protein sequence ID" value="KKM05348.1"/>
    <property type="molecule type" value="Genomic_DNA"/>
</dbReference>
<protein>
    <recommendedName>
        <fullName evidence="2">NTP pyrophosphohydrolase MazG putative catalytic core domain-containing protein</fullName>
    </recommendedName>
</protein>
<reference evidence="1" key="1">
    <citation type="journal article" date="2015" name="Nature">
        <title>Complex archaea that bridge the gap between prokaryotes and eukaryotes.</title>
        <authorList>
            <person name="Spang A."/>
            <person name="Saw J.H."/>
            <person name="Jorgensen S.L."/>
            <person name="Zaremba-Niedzwiedzka K."/>
            <person name="Martijn J."/>
            <person name="Lind A.E."/>
            <person name="van Eijk R."/>
            <person name="Schleper C."/>
            <person name="Guy L."/>
            <person name="Ettema T.J."/>
        </authorList>
    </citation>
    <scope>NUCLEOTIDE SEQUENCE</scope>
</reference>
<dbReference type="SUPFAM" id="SSF101386">
    <property type="entry name" value="all-alpha NTP pyrophosphatases"/>
    <property type="match status" value="1"/>
</dbReference>
<evidence type="ECO:0000313" key="1">
    <source>
        <dbReference type="EMBL" id="KKM05348.1"/>
    </source>
</evidence>
<organism evidence="1">
    <name type="scientific">marine sediment metagenome</name>
    <dbReference type="NCBI Taxonomy" id="412755"/>
    <lineage>
        <taxon>unclassified sequences</taxon>
        <taxon>metagenomes</taxon>
        <taxon>ecological metagenomes</taxon>
    </lineage>
</organism>
<proteinExistence type="predicted"/>
<sequence>MRPKTIPEKELKDILEDLEKADSISPQAYESIIANFDVYPFDDYQKMYYTIGYNGEYDEMLEKIYDLTPLINPESLKELTNEGGDVCWYATRVTNAFGFSLKDVMPDPAEISTTDFNQLMKKVHRSKAKLSESIKKFFRDGKGEMTSKWKARIFECLKDFFLQLQSLGYIYRIKLTDMMRLNVLKLGKRKLEKKLHGDGDKR</sequence>
<evidence type="ECO:0008006" key="2">
    <source>
        <dbReference type="Google" id="ProtNLM"/>
    </source>
</evidence>
<comment type="caution">
    <text evidence="1">The sequence shown here is derived from an EMBL/GenBank/DDBJ whole genome shotgun (WGS) entry which is preliminary data.</text>
</comment>
<name>A0A0F9K2D1_9ZZZZ</name>
<dbReference type="AlphaFoldDB" id="A0A0F9K2D1"/>